<protein>
    <submittedName>
        <fullName evidence="2">Uncharacterized protein</fullName>
    </submittedName>
</protein>
<keyword evidence="3" id="KW-1185">Reference proteome</keyword>
<organism evidence="2 3">
    <name type="scientific">Nelumbo nucifera</name>
    <name type="common">Sacred lotus</name>
    <dbReference type="NCBI Taxonomy" id="4432"/>
    <lineage>
        <taxon>Eukaryota</taxon>
        <taxon>Viridiplantae</taxon>
        <taxon>Streptophyta</taxon>
        <taxon>Embryophyta</taxon>
        <taxon>Tracheophyta</taxon>
        <taxon>Spermatophyta</taxon>
        <taxon>Magnoliopsida</taxon>
        <taxon>Proteales</taxon>
        <taxon>Nelumbonaceae</taxon>
        <taxon>Nelumbo</taxon>
    </lineage>
</organism>
<gene>
    <name evidence="2" type="ORF">HUJ06_014551</name>
</gene>
<accession>A0A822ZF49</accession>
<evidence type="ECO:0000313" key="2">
    <source>
        <dbReference type="EMBL" id="DAD40228.1"/>
    </source>
</evidence>
<comment type="caution">
    <text evidence="2">The sequence shown here is derived from an EMBL/GenBank/DDBJ whole genome shotgun (WGS) entry which is preliminary data.</text>
</comment>
<feature type="transmembrane region" description="Helical" evidence="1">
    <location>
        <begin position="60"/>
        <end position="79"/>
    </location>
</feature>
<keyword evidence="1" id="KW-1133">Transmembrane helix</keyword>
<dbReference type="AlphaFoldDB" id="A0A822ZF49"/>
<sequence>MVFQFGNELEKSCSSGHLMSLDVAAALLGFFLERLKSVGVVADGDYVGTEFVGITGEVRGFVLLLAFGIGNLLPAMIFIGEKSIVQTVLIVFVESWFDGRCGFFIHDCLSSGSSFFNFKFISATKMGRNYSNNS</sequence>
<name>A0A822ZF49_NELNU</name>
<keyword evidence="1" id="KW-0812">Transmembrane</keyword>
<dbReference type="Proteomes" id="UP000607653">
    <property type="component" value="Unassembled WGS sequence"/>
</dbReference>
<keyword evidence="1" id="KW-0472">Membrane</keyword>
<proteinExistence type="predicted"/>
<reference evidence="2 3" key="1">
    <citation type="journal article" date="2020" name="Mol. Biol. Evol.">
        <title>Distinct Expression and Methylation Patterns for Genes with Different Fates following a Single Whole-Genome Duplication in Flowering Plants.</title>
        <authorList>
            <person name="Shi T."/>
            <person name="Rahmani R.S."/>
            <person name="Gugger P.F."/>
            <person name="Wang M."/>
            <person name="Li H."/>
            <person name="Zhang Y."/>
            <person name="Li Z."/>
            <person name="Wang Q."/>
            <person name="Van de Peer Y."/>
            <person name="Marchal K."/>
            <person name="Chen J."/>
        </authorList>
    </citation>
    <scope>NUCLEOTIDE SEQUENCE [LARGE SCALE GENOMIC DNA]</scope>
    <source>
        <tissue evidence="2">Leaf</tissue>
    </source>
</reference>
<evidence type="ECO:0000313" key="3">
    <source>
        <dbReference type="Proteomes" id="UP000607653"/>
    </source>
</evidence>
<dbReference type="EMBL" id="DUZY01000005">
    <property type="protein sequence ID" value="DAD40228.1"/>
    <property type="molecule type" value="Genomic_DNA"/>
</dbReference>
<evidence type="ECO:0000256" key="1">
    <source>
        <dbReference type="SAM" id="Phobius"/>
    </source>
</evidence>